<comment type="caution">
    <text evidence="1">The sequence shown here is derived from an EMBL/GenBank/DDBJ whole genome shotgun (WGS) entry which is preliminary data.</text>
</comment>
<dbReference type="EMBL" id="LGTK01000041">
    <property type="protein sequence ID" value="KPH73798.1"/>
    <property type="molecule type" value="Genomic_DNA"/>
</dbReference>
<evidence type="ECO:0000313" key="2">
    <source>
        <dbReference type="Proteomes" id="UP000037854"/>
    </source>
</evidence>
<keyword evidence="2" id="KW-1185">Reference proteome</keyword>
<dbReference type="Proteomes" id="UP000037854">
    <property type="component" value="Unassembled WGS sequence"/>
</dbReference>
<sequence length="106" mass="12649">MEKNKYYVSLVEGEISHRPHDRNGYLEISATETELSNLRRKFDNMHDAGVVTFFRAHLPFVEYHHDDSNDKYDSNMLEVYQMLYELGNKKTREHIESMGILNEYDM</sequence>
<dbReference type="GO" id="GO:0016787">
    <property type="term" value="F:hydrolase activity"/>
    <property type="evidence" value="ECO:0007669"/>
    <property type="project" value="UniProtKB-KW"/>
</dbReference>
<evidence type="ECO:0000313" key="1">
    <source>
        <dbReference type="EMBL" id="KPH73798.1"/>
    </source>
</evidence>
<keyword evidence="1" id="KW-0378">Hydrolase</keyword>
<name>A0ABR5MID5_9BACI</name>
<protein>
    <submittedName>
        <fullName evidence="1">Hydrolase</fullName>
    </submittedName>
</protein>
<reference evidence="1 2" key="1">
    <citation type="submission" date="2015-07" db="EMBL/GenBank/DDBJ databases">
        <title>High-quality draft genome sequence of Oceanobacillus caeni HM6, a bacillus isolated from a human feces.</title>
        <authorList>
            <person name="Kumar J."/>
            <person name="Verma M.K."/>
            <person name="Pandey R."/>
            <person name="Bhambi M."/>
            <person name="Chauhan N."/>
        </authorList>
    </citation>
    <scope>NUCLEOTIDE SEQUENCE [LARGE SCALE GENOMIC DNA]</scope>
    <source>
        <strain evidence="1 2">HM6</strain>
    </source>
</reference>
<dbReference type="RefSeq" id="WP_060668737.1">
    <property type="nucleotide sequence ID" value="NZ_LGTK01000041.1"/>
</dbReference>
<gene>
    <name evidence="1" type="ORF">AFL42_11685</name>
</gene>
<accession>A0ABR5MID5</accession>
<proteinExistence type="predicted"/>
<organism evidence="1 2">
    <name type="scientific">Oceanobacillus caeni</name>
    <dbReference type="NCBI Taxonomy" id="405946"/>
    <lineage>
        <taxon>Bacteria</taxon>
        <taxon>Bacillati</taxon>
        <taxon>Bacillota</taxon>
        <taxon>Bacilli</taxon>
        <taxon>Bacillales</taxon>
        <taxon>Bacillaceae</taxon>
        <taxon>Oceanobacillus</taxon>
    </lineage>
</organism>